<organism evidence="1">
    <name type="scientific">marine sediment metagenome</name>
    <dbReference type="NCBI Taxonomy" id="412755"/>
    <lineage>
        <taxon>unclassified sequences</taxon>
        <taxon>metagenomes</taxon>
        <taxon>ecological metagenomes</taxon>
    </lineage>
</organism>
<dbReference type="AlphaFoldDB" id="X1BP66"/>
<accession>X1BP66</accession>
<evidence type="ECO:0000313" key="3">
    <source>
        <dbReference type="EMBL" id="GAI12140.1"/>
    </source>
</evidence>
<gene>
    <name evidence="1" type="ORF">S01H4_06282</name>
    <name evidence="2" type="ORF">S03H2_02254</name>
    <name evidence="3" type="ORF">S06H3_13082</name>
</gene>
<proteinExistence type="predicted"/>
<dbReference type="EMBL" id="BARU01000738">
    <property type="protein sequence ID" value="GAH24345.1"/>
    <property type="molecule type" value="Genomic_DNA"/>
</dbReference>
<name>X1BP66_9ZZZZ</name>
<sequence length="102" mass="12238">MGRCTPWFLNIESDLAWPELYETYEMYRDAPRPWDYDMGNYWDGENVEEAIRFIVDRCIWAEDKIKELAVAATVYLEQMLDWDLDELPPALDDLDPLNLYCY</sequence>
<protein>
    <submittedName>
        <fullName evidence="1">Uncharacterized protein</fullName>
    </submittedName>
</protein>
<evidence type="ECO:0000313" key="2">
    <source>
        <dbReference type="EMBL" id="GAH24345.1"/>
    </source>
</evidence>
<comment type="caution">
    <text evidence="1">The sequence shown here is derived from an EMBL/GenBank/DDBJ whole genome shotgun (WGS) entry which is preliminary data.</text>
</comment>
<dbReference type="EMBL" id="BART01001915">
    <property type="protein sequence ID" value="GAG73931.1"/>
    <property type="molecule type" value="Genomic_DNA"/>
</dbReference>
<evidence type="ECO:0000313" key="1">
    <source>
        <dbReference type="EMBL" id="GAG73931.1"/>
    </source>
</evidence>
<reference evidence="1" key="1">
    <citation type="journal article" date="2014" name="Front. Microbiol.">
        <title>High frequency of phylogenetically diverse reductive dehalogenase-homologous genes in deep subseafloor sedimentary metagenomes.</title>
        <authorList>
            <person name="Kawai M."/>
            <person name="Futagami T."/>
            <person name="Toyoda A."/>
            <person name="Takaki Y."/>
            <person name="Nishi S."/>
            <person name="Hori S."/>
            <person name="Arai W."/>
            <person name="Tsubouchi T."/>
            <person name="Morono Y."/>
            <person name="Uchiyama I."/>
            <person name="Ito T."/>
            <person name="Fujiyama A."/>
            <person name="Inagaki F."/>
            <person name="Takami H."/>
        </authorList>
    </citation>
    <scope>NUCLEOTIDE SEQUENCE</scope>
    <source>
        <strain evidence="1">Expedition CK06-06</strain>
    </source>
</reference>
<dbReference type="EMBL" id="BARV01006384">
    <property type="protein sequence ID" value="GAI12140.1"/>
    <property type="molecule type" value="Genomic_DNA"/>
</dbReference>